<comment type="caution">
    <text evidence="1">The sequence shown here is derived from an EMBL/GenBank/DDBJ whole genome shotgun (WGS) entry which is preliminary data.</text>
</comment>
<organism evidence="1 2">
    <name type="scientific">Desmophyllum pertusum</name>
    <dbReference type="NCBI Taxonomy" id="174260"/>
    <lineage>
        <taxon>Eukaryota</taxon>
        <taxon>Metazoa</taxon>
        <taxon>Cnidaria</taxon>
        <taxon>Anthozoa</taxon>
        <taxon>Hexacorallia</taxon>
        <taxon>Scleractinia</taxon>
        <taxon>Caryophylliina</taxon>
        <taxon>Caryophylliidae</taxon>
        <taxon>Desmophyllum</taxon>
    </lineage>
</organism>
<name>A0A9X0A6G7_9CNID</name>
<evidence type="ECO:0000313" key="2">
    <source>
        <dbReference type="Proteomes" id="UP001163046"/>
    </source>
</evidence>
<reference evidence="1" key="1">
    <citation type="submission" date="2023-01" db="EMBL/GenBank/DDBJ databases">
        <title>Genome assembly of the deep-sea coral Lophelia pertusa.</title>
        <authorList>
            <person name="Herrera S."/>
            <person name="Cordes E."/>
        </authorList>
    </citation>
    <scope>NUCLEOTIDE SEQUENCE</scope>
    <source>
        <strain evidence="1">USNM1676648</strain>
        <tissue evidence="1">Polyp</tissue>
    </source>
</reference>
<sequence length="204" mass="22904">MIQASLSTLRTRTRHDFYYEFGGEDQVMEEFEDNRAFSDDVMRKASALVSGNIPRERRRRKYDPGFVELATLLSDAGSVRIQRNPVALHFQRVQGLLKQQYYITADSNRLLKSAYVGVPCSAVSSSPPSSIDNNALGAQTVLLMESQKYSFLSDDNLATLFVAFCEKSKFINELEGDELQNFRSSLLGLPPSAKQSEAEETVDQ</sequence>
<keyword evidence="2" id="KW-1185">Reference proteome</keyword>
<dbReference type="Proteomes" id="UP001163046">
    <property type="component" value="Unassembled WGS sequence"/>
</dbReference>
<dbReference type="AlphaFoldDB" id="A0A9X0A6G7"/>
<evidence type="ECO:0000313" key="1">
    <source>
        <dbReference type="EMBL" id="KAJ7393664.1"/>
    </source>
</evidence>
<accession>A0A9X0A6G7</accession>
<proteinExistence type="predicted"/>
<protein>
    <submittedName>
        <fullName evidence="1">Uncharacterized protein</fullName>
    </submittedName>
</protein>
<gene>
    <name evidence="1" type="ORF">OS493_003320</name>
</gene>
<dbReference type="EMBL" id="MU825397">
    <property type="protein sequence ID" value="KAJ7393664.1"/>
    <property type="molecule type" value="Genomic_DNA"/>
</dbReference>